<name>A0ABV5Z6H8_9GAMM</name>
<gene>
    <name evidence="5" type="ORF">ACFFLH_00380</name>
</gene>
<dbReference type="PANTHER" id="PTHR30204">
    <property type="entry name" value="REDOX-CYCLING DRUG-SENSING TRANSCRIPTIONAL ACTIVATOR SOXR"/>
    <property type="match status" value="1"/>
</dbReference>
<evidence type="ECO:0000313" key="6">
    <source>
        <dbReference type="Proteomes" id="UP001589628"/>
    </source>
</evidence>
<dbReference type="InterPro" id="IPR000551">
    <property type="entry name" value="MerR-type_HTH_dom"/>
</dbReference>
<accession>A0ABV5Z6H8</accession>
<dbReference type="RefSeq" id="WP_035461403.1">
    <property type="nucleotide sequence ID" value="NZ_JBHLZN010000001.1"/>
</dbReference>
<keyword evidence="3" id="KW-0804">Transcription</keyword>
<keyword evidence="1" id="KW-0805">Transcription regulation</keyword>
<dbReference type="Proteomes" id="UP001589628">
    <property type="component" value="Unassembled WGS sequence"/>
</dbReference>
<dbReference type="PANTHER" id="PTHR30204:SF67">
    <property type="entry name" value="HTH-TYPE TRANSCRIPTIONAL REGULATOR MLRA-RELATED"/>
    <property type="match status" value="1"/>
</dbReference>
<protein>
    <submittedName>
        <fullName evidence="5">MerR family transcriptional regulator</fullName>
    </submittedName>
</protein>
<dbReference type="InterPro" id="IPR047057">
    <property type="entry name" value="MerR_fam"/>
</dbReference>
<comment type="caution">
    <text evidence="5">The sequence shown here is derived from an EMBL/GenBank/DDBJ whole genome shotgun (WGS) entry which is preliminary data.</text>
</comment>
<dbReference type="CDD" id="cd01104">
    <property type="entry name" value="HTH_MlrA-CarA"/>
    <property type="match status" value="1"/>
</dbReference>
<dbReference type="EMBL" id="JBHLZN010000001">
    <property type="protein sequence ID" value="MFB9884870.1"/>
    <property type="molecule type" value="Genomic_DNA"/>
</dbReference>
<reference evidence="5 6" key="1">
    <citation type="submission" date="2024-09" db="EMBL/GenBank/DDBJ databases">
        <authorList>
            <person name="Sun Q."/>
            <person name="Mori K."/>
        </authorList>
    </citation>
    <scope>NUCLEOTIDE SEQUENCE [LARGE SCALE GENOMIC DNA]</scope>
    <source>
        <strain evidence="5 6">ATCC 51285</strain>
    </source>
</reference>
<evidence type="ECO:0000259" key="4">
    <source>
        <dbReference type="PROSITE" id="PS50937"/>
    </source>
</evidence>
<keyword evidence="2" id="KW-0238">DNA-binding</keyword>
<keyword evidence="6" id="KW-1185">Reference proteome</keyword>
<dbReference type="InterPro" id="IPR009061">
    <property type="entry name" value="DNA-bd_dom_put_sf"/>
</dbReference>
<dbReference type="Gene3D" id="1.10.1660.10">
    <property type="match status" value="1"/>
</dbReference>
<dbReference type="PROSITE" id="PS50937">
    <property type="entry name" value="HTH_MERR_2"/>
    <property type="match status" value="1"/>
</dbReference>
<proteinExistence type="predicted"/>
<evidence type="ECO:0000256" key="3">
    <source>
        <dbReference type="ARBA" id="ARBA00023163"/>
    </source>
</evidence>
<dbReference type="Pfam" id="PF13411">
    <property type="entry name" value="MerR_1"/>
    <property type="match status" value="1"/>
</dbReference>
<evidence type="ECO:0000256" key="1">
    <source>
        <dbReference type="ARBA" id="ARBA00023015"/>
    </source>
</evidence>
<dbReference type="SUPFAM" id="SSF46955">
    <property type="entry name" value="Putative DNA-binding domain"/>
    <property type="match status" value="1"/>
</dbReference>
<sequence>MSTTESALVPIREVSRLTGVNSITLRAWERRYGLIKPQRTPKGHRLYSENEVARVHQILAWLERGYSIGQVKPLLDGNAPPSQPEQHPVEWELQATHLLTAVKTLNSNKFDAILQQLTALYPLETCVNQLLYPLMQQLQPNPQQQVLGAELEWQFLLQSLHSFFLQRLYQSAKQAQGPLLLIIELDQARPSWLATLQAWQASQQGFRTHLVGQLPFAELPIALERLQAKALIGVAEQPSTQHLSHFTRLRQLYPQLPLGMLMIQPHPSLELSSASIQTCYLPHLSLIRNLLVPSSRTKED</sequence>
<dbReference type="SMART" id="SM00422">
    <property type="entry name" value="HTH_MERR"/>
    <property type="match status" value="1"/>
</dbReference>
<evidence type="ECO:0000313" key="5">
    <source>
        <dbReference type="EMBL" id="MFB9884870.1"/>
    </source>
</evidence>
<evidence type="ECO:0000256" key="2">
    <source>
        <dbReference type="ARBA" id="ARBA00023125"/>
    </source>
</evidence>
<feature type="domain" description="HTH merR-type" evidence="4">
    <location>
        <begin position="8"/>
        <end position="77"/>
    </location>
</feature>
<organism evidence="5 6">
    <name type="scientific">Balneatrix alpica</name>
    <dbReference type="NCBI Taxonomy" id="75684"/>
    <lineage>
        <taxon>Bacteria</taxon>
        <taxon>Pseudomonadati</taxon>
        <taxon>Pseudomonadota</taxon>
        <taxon>Gammaproteobacteria</taxon>
        <taxon>Oceanospirillales</taxon>
        <taxon>Balneatrichaceae</taxon>
        <taxon>Balneatrix</taxon>
    </lineage>
</organism>